<reference evidence="7 8" key="1">
    <citation type="submission" date="2015-07" db="EMBL/GenBank/DDBJ databases">
        <authorList>
            <person name="Kim K.M."/>
        </authorList>
    </citation>
    <scope>NUCLEOTIDE SEQUENCE [LARGE SCALE GENOMIC DNA]</scope>
    <source>
        <strain evidence="7 8">KCTC 12363</strain>
    </source>
</reference>
<dbReference type="InterPro" id="IPR050738">
    <property type="entry name" value="Sulfatase"/>
</dbReference>
<dbReference type="InterPro" id="IPR000917">
    <property type="entry name" value="Sulfatase_N"/>
</dbReference>
<dbReference type="STRING" id="320787.CA2015_3755"/>
<organism evidence="7 8">
    <name type="scientific">Cyclobacterium amurskyense</name>
    <dbReference type="NCBI Taxonomy" id="320787"/>
    <lineage>
        <taxon>Bacteria</taxon>
        <taxon>Pseudomonadati</taxon>
        <taxon>Bacteroidota</taxon>
        <taxon>Cytophagia</taxon>
        <taxon>Cytophagales</taxon>
        <taxon>Cyclobacteriaceae</taxon>
        <taxon>Cyclobacterium</taxon>
    </lineage>
</organism>
<keyword evidence="8" id="KW-1185">Reference proteome</keyword>
<evidence type="ECO:0000256" key="1">
    <source>
        <dbReference type="ARBA" id="ARBA00008779"/>
    </source>
</evidence>
<dbReference type="PROSITE" id="PS00523">
    <property type="entry name" value="SULFATASE_1"/>
    <property type="match status" value="1"/>
</dbReference>
<evidence type="ECO:0000256" key="5">
    <source>
        <dbReference type="SAM" id="SignalP"/>
    </source>
</evidence>
<dbReference type="OrthoDB" id="975025at2"/>
<dbReference type="PANTHER" id="PTHR42693:SF53">
    <property type="entry name" value="ENDO-4-O-SULFATASE"/>
    <property type="match status" value="1"/>
</dbReference>
<evidence type="ECO:0000256" key="2">
    <source>
        <dbReference type="ARBA" id="ARBA00022723"/>
    </source>
</evidence>
<evidence type="ECO:0000256" key="4">
    <source>
        <dbReference type="ARBA" id="ARBA00022837"/>
    </source>
</evidence>
<comment type="similarity">
    <text evidence="1">Belongs to the sulfatase family.</text>
</comment>
<keyword evidence="5" id="KW-0732">Signal</keyword>
<evidence type="ECO:0000313" key="7">
    <source>
        <dbReference type="EMBL" id="AKP53129.1"/>
    </source>
</evidence>
<dbReference type="AlphaFoldDB" id="A0A0H4PFX8"/>
<dbReference type="InterPro" id="IPR017850">
    <property type="entry name" value="Alkaline_phosphatase_core_sf"/>
</dbReference>
<evidence type="ECO:0000256" key="3">
    <source>
        <dbReference type="ARBA" id="ARBA00022801"/>
    </source>
</evidence>
<evidence type="ECO:0000259" key="6">
    <source>
        <dbReference type="Pfam" id="PF00884"/>
    </source>
</evidence>
<dbReference type="RefSeq" id="WP_048643267.1">
    <property type="nucleotide sequence ID" value="NZ_CAXBGM010000103.1"/>
</dbReference>
<dbReference type="EMBL" id="CP012040">
    <property type="protein sequence ID" value="AKP53129.1"/>
    <property type="molecule type" value="Genomic_DNA"/>
</dbReference>
<dbReference type="GO" id="GO:0046872">
    <property type="term" value="F:metal ion binding"/>
    <property type="evidence" value="ECO:0007669"/>
    <property type="project" value="UniProtKB-KW"/>
</dbReference>
<dbReference type="Proteomes" id="UP000036520">
    <property type="component" value="Chromosome"/>
</dbReference>
<feature type="signal peptide" evidence="5">
    <location>
        <begin position="1"/>
        <end position="23"/>
    </location>
</feature>
<dbReference type="PATRIC" id="fig|320787.5.peg.4112"/>
<dbReference type="InterPro" id="IPR024607">
    <property type="entry name" value="Sulfatase_CS"/>
</dbReference>
<feature type="chain" id="PRO_5005208798" evidence="5">
    <location>
        <begin position="24"/>
        <end position="478"/>
    </location>
</feature>
<keyword evidence="4" id="KW-0106">Calcium</keyword>
<sequence>MNYFKIPILLSLLLLLGAIEVSADTSPPNFVFILTDDISAEDLSIYGNQSIDTPNLQRLAMMGLVFDNAYLTTSSCSPSRISMITGRYPHNTGAPEIHVELPSSQKTFVQELKKAGYHTVLSGKNHMAPPNQLGFLEYSDSKPSGSENWLSHLQNRPKNQPFFFWLASHDAHRDWQVNDKARTYLPTQVDVQPYMYDGPLTREDLTGYYHEISRLDHYVGVVLDELEAQGILDNTYLIFLTDNGRPFPRSKTYLYKNGIQTPLVIAGPKVNKGRTNSLVSAIDVSATILELAGLSIPETIQGVSFSKVLQDHKVIIREAAFAERNWHRYSMHERMVRMGDWIYIRNNWPNKRNLSGESDPHAFPAAKELWNKHEKGQLTPAQSLITLLPQPAEELYHTRNDPHNLNNVRYAPENREVLNQMRLLLTTWTNQTGDNIPNNPTPHKATMHGKLLEWERREMPGDATNASKINHPGPILMN</sequence>
<protein>
    <submittedName>
        <fullName evidence="7">Choline-sulfatase</fullName>
    </submittedName>
</protein>
<feature type="domain" description="Sulfatase N-terminal" evidence="6">
    <location>
        <begin position="28"/>
        <end position="293"/>
    </location>
</feature>
<keyword evidence="2" id="KW-0479">Metal-binding</keyword>
<accession>A0A0H4PFX8</accession>
<evidence type="ECO:0000313" key="8">
    <source>
        <dbReference type="Proteomes" id="UP000036520"/>
    </source>
</evidence>
<dbReference type="PANTHER" id="PTHR42693">
    <property type="entry name" value="ARYLSULFATASE FAMILY MEMBER"/>
    <property type="match status" value="1"/>
</dbReference>
<dbReference type="CDD" id="cd16027">
    <property type="entry name" value="SGSH"/>
    <property type="match status" value="1"/>
</dbReference>
<keyword evidence="3" id="KW-0378">Hydrolase</keyword>
<dbReference type="SUPFAM" id="SSF53649">
    <property type="entry name" value="Alkaline phosphatase-like"/>
    <property type="match status" value="1"/>
</dbReference>
<dbReference type="Pfam" id="PF00884">
    <property type="entry name" value="Sulfatase"/>
    <property type="match status" value="1"/>
</dbReference>
<dbReference type="GO" id="GO:0004065">
    <property type="term" value="F:arylsulfatase activity"/>
    <property type="evidence" value="ECO:0007669"/>
    <property type="project" value="TreeGrafter"/>
</dbReference>
<gene>
    <name evidence="7" type="ORF">CA2015_3755</name>
</gene>
<name>A0A0H4PFX8_9BACT</name>
<proteinExistence type="inferred from homology"/>
<dbReference type="KEGG" id="camu:CA2015_3755"/>
<dbReference type="Gene3D" id="3.40.720.10">
    <property type="entry name" value="Alkaline Phosphatase, subunit A"/>
    <property type="match status" value="1"/>
</dbReference>